<protein>
    <submittedName>
        <fullName evidence="8">Uncharacterized protein</fullName>
    </submittedName>
</protein>
<dbReference type="Pfam" id="PF07244">
    <property type="entry name" value="POTRA"/>
    <property type="match status" value="1"/>
</dbReference>
<feature type="domain" description="Bacterial surface antigen (D15)" evidence="6">
    <location>
        <begin position="383"/>
        <end position="681"/>
    </location>
</feature>
<feature type="domain" description="POTRA" evidence="7">
    <location>
        <begin position="111"/>
        <end position="198"/>
    </location>
</feature>
<evidence type="ECO:0000313" key="9">
    <source>
        <dbReference type="Proteomes" id="UP000306196"/>
    </source>
</evidence>
<sequence>MKIRGLLLLGFLTGWALMTGGRAEEALRIDHRGLVVQLDGVSKAQVDDVKAVVTEQIALTEDRVVTPPLADDMAFFVLQRYLELGFPEAQVDWSIEGAEMRLAVSEGKTFVVGEVTYDGELTVPTEELTPYLLRPTHEKLGRKDDHPPFVQADVESGVGLVKRYLQAQGYLEAVIAEPKFNTDKETGEVAVHLTVTQGQRFVVGATRIQGGLPKHAEREREIIEGLAGQPFSEVKVESARASISDVYSQIGHFGVVVTAEAEVAKASKGTVPVSFLVVPGPVFRVAEVQVSPDFSKGAQRLINASYRRALGRVYAPTDMELLHRRLLDTEVFGRLEVTPEQLGHDSVRLVLTGDEAKRITLSAYAGYETFLGPVAGVEARHVNIFDWGDTLRIKAEGTGRGFNGGLLWLDPAILNSANTLEAELEAQTFTIFDYDRRTLSLRTALGRQWNKQLSSSLFAEYSVNNVESDIPEDLPLLGELDYRVFNVGTTLVADFRDSAVLPTRGWMSSFTVEAGLDTFGGEVSYLRSDLLFSVYQPISKKIRMAAHARTTAMQSDNGLDELPIDLRLFNGGANSVRSFPEREMGAKSAAGTPLGGTLSQVFNVELSYAVAANLELAVFADAGSLSRVEDNIFTSGGEFSYAVGAGVRYKLPIGPLRVDYGFNPDRKEGDPMGALHITFGFPF</sequence>
<evidence type="ECO:0000259" key="6">
    <source>
        <dbReference type="Pfam" id="PF01103"/>
    </source>
</evidence>
<keyword evidence="5" id="KW-0998">Cell outer membrane</keyword>
<evidence type="ECO:0000256" key="4">
    <source>
        <dbReference type="ARBA" id="ARBA00023136"/>
    </source>
</evidence>
<comment type="caution">
    <text evidence="8">The sequence shown here is derived from an EMBL/GenBank/DDBJ whole genome shotgun (WGS) entry which is preliminary data.</text>
</comment>
<proteinExistence type="predicted"/>
<dbReference type="Proteomes" id="UP000306196">
    <property type="component" value="Unassembled WGS sequence"/>
</dbReference>
<gene>
    <name evidence="8" type="ORF">FEM03_01575</name>
</gene>
<dbReference type="Gene3D" id="2.40.160.50">
    <property type="entry name" value="membrane protein fhac: a member of the omp85/tpsb transporter family"/>
    <property type="match status" value="1"/>
</dbReference>
<dbReference type="AlphaFoldDB" id="A0A5R8KKL3"/>
<evidence type="ECO:0000313" key="8">
    <source>
        <dbReference type="EMBL" id="TLD72787.1"/>
    </source>
</evidence>
<name>A0A5R8KKL3_9BACT</name>
<evidence type="ECO:0000256" key="3">
    <source>
        <dbReference type="ARBA" id="ARBA00022729"/>
    </source>
</evidence>
<accession>A0A5R8KKL3</accession>
<keyword evidence="2" id="KW-0812">Transmembrane</keyword>
<evidence type="ECO:0000256" key="2">
    <source>
        <dbReference type="ARBA" id="ARBA00022692"/>
    </source>
</evidence>
<keyword evidence="3" id="KW-0732">Signal</keyword>
<dbReference type="InterPro" id="IPR010827">
    <property type="entry name" value="BamA/TamA_POTRA"/>
</dbReference>
<evidence type="ECO:0000256" key="5">
    <source>
        <dbReference type="ARBA" id="ARBA00023237"/>
    </source>
</evidence>
<dbReference type="InterPro" id="IPR039910">
    <property type="entry name" value="D15-like"/>
</dbReference>
<comment type="subcellular location">
    <subcellularLocation>
        <location evidence="1">Membrane</location>
    </subcellularLocation>
</comment>
<dbReference type="InterPro" id="IPR000184">
    <property type="entry name" value="Bac_surfAg_D15"/>
</dbReference>
<evidence type="ECO:0000259" key="7">
    <source>
        <dbReference type="Pfam" id="PF07244"/>
    </source>
</evidence>
<dbReference type="OrthoDB" id="9814535at2"/>
<keyword evidence="9" id="KW-1185">Reference proteome</keyword>
<reference evidence="8 9" key="1">
    <citation type="submission" date="2019-05" db="EMBL/GenBank/DDBJ databases">
        <title>Verrucobacter flavum gen. nov., sp. nov. a new member of the family Verrucomicrobiaceae.</title>
        <authorList>
            <person name="Szuroczki S."/>
            <person name="Abbaszade G."/>
            <person name="Szabo A."/>
            <person name="Felfoldi T."/>
            <person name="Schumann P."/>
            <person name="Boka K."/>
            <person name="Keki Z."/>
            <person name="Toumi M."/>
            <person name="Toth E."/>
        </authorList>
    </citation>
    <scope>NUCLEOTIDE SEQUENCE [LARGE SCALE GENOMIC DNA]</scope>
    <source>
        <strain evidence="8 9">MG-N-17</strain>
    </source>
</reference>
<evidence type="ECO:0000256" key="1">
    <source>
        <dbReference type="ARBA" id="ARBA00004370"/>
    </source>
</evidence>
<dbReference type="Pfam" id="PF01103">
    <property type="entry name" value="Omp85"/>
    <property type="match status" value="1"/>
</dbReference>
<dbReference type="PANTHER" id="PTHR12815:SF47">
    <property type="entry name" value="TRANSLOCATION AND ASSEMBLY MODULE SUBUNIT TAMA"/>
    <property type="match status" value="1"/>
</dbReference>
<dbReference type="EMBL" id="VAUV01000001">
    <property type="protein sequence ID" value="TLD72787.1"/>
    <property type="molecule type" value="Genomic_DNA"/>
</dbReference>
<dbReference type="GO" id="GO:0019867">
    <property type="term" value="C:outer membrane"/>
    <property type="evidence" value="ECO:0007669"/>
    <property type="project" value="InterPro"/>
</dbReference>
<dbReference type="Gene3D" id="3.10.20.310">
    <property type="entry name" value="membrane protein fhac"/>
    <property type="match status" value="1"/>
</dbReference>
<keyword evidence="4" id="KW-0472">Membrane</keyword>
<dbReference type="RefSeq" id="WP_138084410.1">
    <property type="nucleotide sequence ID" value="NZ_VAUV01000001.1"/>
</dbReference>
<organism evidence="8 9">
    <name type="scientific">Phragmitibacter flavus</name>
    <dbReference type="NCBI Taxonomy" id="2576071"/>
    <lineage>
        <taxon>Bacteria</taxon>
        <taxon>Pseudomonadati</taxon>
        <taxon>Verrucomicrobiota</taxon>
        <taxon>Verrucomicrobiia</taxon>
        <taxon>Verrucomicrobiales</taxon>
        <taxon>Verrucomicrobiaceae</taxon>
        <taxon>Phragmitibacter</taxon>
    </lineage>
</organism>
<dbReference type="PANTHER" id="PTHR12815">
    <property type="entry name" value="SORTING AND ASSEMBLY MACHINERY SAMM50 PROTEIN FAMILY MEMBER"/>
    <property type="match status" value="1"/>
</dbReference>